<protein>
    <recommendedName>
        <fullName evidence="2">Rap-GAP domain-containing protein</fullName>
    </recommendedName>
</protein>
<proteinExistence type="predicted"/>
<accession>A0ABR0EVV2</accession>
<dbReference type="PROSITE" id="PS50085">
    <property type="entry name" value="RAPGAP"/>
    <property type="match status" value="1"/>
</dbReference>
<dbReference type="InterPro" id="IPR018515">
    <property type="entry name" value="Tuberin-type_domain"/>
</dbReference>
<dbReference type="PANTHER" id="PTHR10063">
    <property type="entry name" value="TUBERIN"/>
    <property type="match status" value="1"/>
</dbReference>
<organism evidence="3 4">
    <name type="scientific">Zasmidium cellare</name>
    <name type="common">Wine cellar mold</name>
    <name type="synonym">Racodium cellare</name>
    <dbReference type="NCBI Taxonomy" id="395010"/>
    <lineage>
        <taxon>Eukaryota</taxon>
        <taxon>Fungi</taxon>
        <taxon>Dikarya</taxon>
        <taxon>Ascomycota</taxon>
        <taxon>Pezizomycotina</taxon>
        <taxon>Dothideomycetes</taxon>
        <taxon>Dothideomycetidae</taxon>
        <taxon>Mycosphaerellales</taxon>
        <taxon>Mycosphaerellaceae</taxon>
        <taxon>Zasmidium</taxon>
    </lineage>
</organism>
<dbReference type="PANTHER" id="PTHR10063:SF0">
    <property type="entry name" value="TUBERIN"/>
    <property type="match status" value="1"/>
</dbReference>
<dbReference type="Pfam" id="PF03542">
    <property type="entry name" value="Tuberin"/>
    <property type="match status" value="1"/>
</dbReference>
<dbReference type="SUPFAM" id="SSF48371">
    <property type="entry name" value="ARM repeat"/>
    <property type="match status" value="1"/>
</dbReference>
<reference evidence="3 4" key="1">
    <citation type="journal article" date="2023" name="G3 (Bethesda)">
        <title>A chromosome-level genome assembly of Zasmidium syzygii isolated from banana leaves.</title>
        <authorList>
            <person name="van Westerhoven A.C."/>
            <person name="Mehrabi R."/>
            <person name="Talebi R."/>
            <person name="Steentjes M.B.F."/>
            <person name="Corcolon B."/>
            <person name="Chong P.A."/>
            <person name="Kema G.H.J."/>
            <person name="Seidl M.F."/>
        </authorList>
    </citation>
    <scope>NUCLEOTIDE SEQUENCE [LARGE SCALE GENOMIC DNA]</scope>
    <source>
        <strain evidence="3 4">P124</strain>
    </source>
</reference>
<keyword evidence="1" id="KW-0343">GTPase activation</keyword>
<keyword evidence="4" id="KW-1185">Reference proteome</keyword>
<dbReference type="InterPro" id="IPR024584">
    <property type="entry name" value="Tuberin_N"/>
</dbReference>
<evidence type="ECO:0000256" key="1">
    <source>
        <dbReference type="ARBA" id="ARBA00022468"/>
    </source>
</evidence>
<feature type="domain" description="Rap-GAP" evidence="2">
    <location>
        <begin position="895"/>
        <end position="1128"/>
    </location>
</feature>
<dbReference type="InterPro" id="IPR016024">
    <property type="entry name" value="ARM-type_fold"/>
</dbReference>
<sequence length="1139" mass="128383">MEPTSRRDIVPYEPFVCERLTREIVLCDPTRLLTAQSPPSTSAQPALSSVLQEASSTIQFHAKWFTPAGLTNLLQTALGVASRSSSTAVLYAALNLIDTIGTYSVLPTLSPAVSFISYCYYQGTRSNRHRRLTQYAWSIALHILESHLGGQFTGALLDTITDDDILRSKYKLGACVGALMVTTDKLLSIGEDETPSSTMHQPTMHPTQLLHGMRQAVAVETNDILSEQVTVMLASMLQSDFVTAEIEADGGWDLWIDLLERCIQGSGDRAALNRLFNGLQQRVSKFESRHQPRIAQLFVEARRPLPEELSSQFLVPWRQALIMEEDTVWTTGFRSVLGKLCDSTFYLKELDAFIDTSVTAFFQTENFVSRRDFVYTLRTLIVDPGTAQPVIDILAKGIVKIFMYKTQKEKWEAQRNWLFPKLCEIAEYSLEATHLLLRIRADEAGEGYLEPITTQDSHLTNTIRDSKSSSLYGLTSLSFESWVDVIRDTIIGKCLRWDVYNAHLVSLADQIRNHALWRERYSHISILCSYLCDTLKQEDFIEPPKETGLGKSYVIEKLLQILTAMISYHNQLPRQIIKTAIVTIINVAGSREHTVSIHCVHALSICCFELPELMAGYMDAIIGKMTRMVTQRNLALYVLEFLASLSRFPNLQNRLRRDDFKRIFGVCHSYLSSIRSSTALERKRTPTSEQSAGRSSSSSEDMAPYVYALTHHVITFWYMALKRDDRHGLKEYITSCLRYTDIDGKEHIEDQGLVTIDLMDRVDAEEGITAPSEKVFDENDGRIITRHRMTGLLLITTETSLRTGKTIVTIRRPSGTAQRTISTHRRHDSALASGTEDRTASVTVESDLQDYITVFPDDITGRTYGKVAIPRPSSALGSVEILSLPEEDPSVARAIHYFDFVPALDTHKAGIIYVGEEQTSEDEILLNQSGSPDYREFLDDMGSVRRLKGATFNTQGLDRADDNDGAYTVVWNNEVTELVYHVTTLMASDPHDDKLTVVNKKRHIGNDYVNIVFNNSGRPFRFDTFPSAFNRVYVVISPSERTSFVQAREITAAKDKKARFYNVHVLTRAGYPNLSSAGEVKVVSGACLGGYVRNLALNACVFSKMWEAGGEGEYPSSWRQRLHMIRQLEEKHRPRWAGE</sequence>
<dbReference type="InterPro" id="IPR035974">
    <property type="entry name" value="Rap/Ran-GAP_sf"/>
</dbReference>
<evidence type="ECO:0000259" key="2">
    <source>
        <dbReference type="PROSITE" id="PS50085"/>
    </source>
</evidence>
<evidence type="ECO:0000313" key="4">
    <source>
        <dbReference type="Proteomes" id="UP001305779"/>
    </source>
</evidence>
<gene>
    <name evidence="3" type="ORF">PRZ48_003721</name>
</gene>
<dbReference type="EMBL" id="JAXOVC010000002">
    <property type="protein sequence ID" value="KAK4505756.1"/>
    <property type="molecule type" value="Genomic_DNA"/>
</dbReference>
<dbReference type="InterPro" id="IPR000331">
    <property type="entry name" value="Rap/Ran_GAP_dom"/>
</dbReference>
<name>A0ABR0EVV2_ZASCE</name>
<dbReference type="Proteomes" id="UP001305779">
    <property type="component" value="Unassembled WGS sequence"/>
</dbReference>
<dbReference type="Gene3D" id="3.40.50.11210">
    <property type="entry name" value="Rap/Ran-GAP"/>
    <property type="match status" value="1"/>
</dbReference>
<dbReference type="InterPro" id="IPR027107">
    <property type="entry name" value="Tuberin/Ral-act_asu"/>
</dbReference>
<comment type="caution">
    <text evidence="3">The sequence shown here is derived from an EMBL/GenBank/DDBJ whole genome shotgun (WGS) entry which is preliminary data.</text>
</comment>
<evidence type="ECO:0000313" key="3">
    <source>
        <dbReference type="EMBL" id="KAK4505756.1"/>
    </source>
</evidence>
<dbReference type="Pfam" id="PF11864">
    <property type="entry name" value="DUF3384"/>
    <property type="match status" value="1"/>
</dbReference>
<dbReference type="SUPFAM" id="SSF111347">
    <property type="entry name" value="Rap/Ran-GAP"/>
    <property type="match status" value="1"/>
</dbReference>
<dbReference type="Pfam" id="PF02145">
    <property type="entry name" value="Rap_GAP"/>
    <property type="match status" value="1"/>
</dbReference>